<dbReference type="InterPro" id="IPR002347">
    <property type="entry name" value="SDR_fam"/>
</dbReference>
<evidence type="ECO:0000313" key="3">
    <source>
        <dbReference type="EMBL" id="MDO7842292.1"/>
    </source>
</evidence>
<dbReference type="EMBL" id="JAUQSZ010000004">
    <property type="protein sequence ID" value="MDO7842292.1"/>
    <property type="molecule type" value="Genomic_DNA"/>
</dbReference>
<keyword evidence="2" id="KW-0560">Oxidoreductase</keyword>
<dbReference type="SUPFAM" id="SSF51735">
    <property type="entry name" value="NAD(P)-binding Rossmann-fold domains"/>
    <property type="match status" value="1"/>
</dbReference>
<dbReference type="CDD" id="cd05233">
    <property type="entry name" value="SDR_c"/>
    <property type="match status" value="1"/>
</dbReference>
<dbReference type="Pfam" id="PF00106">
    <property type="entry name" value="adh_short"/>
    <property type="match status" value="1"/>
</dbReference>
<dbReference type="RefSeq" id="WP_304560759.1">
    <property type="nucleotide sequence ID" value="NZ_JAUQSZ010000004.1"/>
</dbReference>
<keyword evidence="4" id="KW-1185">Reference proteome</keyword>
<comment type="similarity">
    <text evidence="1">Belongs to the short-chain dehydrogenases/reductases (SDR) family.</text>
</comment>
<reference evidence="3" key="1">
    <citation type="submission" date="2023-07" db="EMBL/GenBank/DDBJ databases">
        <authorList>
            <person name="Kim M.K."/>
        </authorList>
    </citation>
    <scope>NUCLEOTIDE SEQUENCE</scope>
    <source>
        <strain evidence="3">CA1-15</strain>
    </source>
</reference>
<protein>
    <submittedName>
        <fullName evidence="3">SDR family oxidoreductase</fullName>
    </submittedName>
</protein>
<evidence type="ECO:0000256" key="2">
    <source>
        <dbReference type="ARBA" id="ARBA00023002"/>
    </source>
</evidence>
<accession>A0ABT8ZXJ6</accession>
<name>A0ABT8ZXJ6_9SPHN</name>
<dbReference type="PANTHER" id="PTHR24321">
    <property type="entry name" value="DEHYDROGENASES, SHORT CHAIN"/>
    <property type="match status" value="1"/>
</dbReference>
<dbReference type="PANTHER" id="PTHR24321:SF8">
    <property type="entry name" value="ESTRADIOL 17-BETA-DEHYDROGENASE 8-RELATED"/>
    <property type="match status" value="1"/>
</dbReference>
<dbReference type="Gene3D" id="3.40.50.720">
    <property type="entry name" value="NAD(P)-binding Rossmann-like Domain"/>
    <property type="match status" value="1"/>
</dbReference>
<sequence>MATIGSSERPDLPLAAVIGSGGLGLVTARRLAQTHRVVIASRNAVAIEERAAALRDEGLDVTGVACDITDGESVAALAAMLRARGPLRACAHVAALSPSMGDWRTLMHTNLTGTARIEQAMFALAGAGTAAVFVGSLASHTLTPAEAIVSLLDDPLGDGTIERIERLMPETSSLLAYQLSKFALKRMCERRAAAWGTRGARIVSISPGLVATPMGALEFRNQPVKHDLLAATPLAREATMPEIVDAIEFLASGRASFITGVDLLVDGGVMAAMRHRGS</sequence>
<gene>
    <name evidence="3" type="ORF">Q5H94_08130</name>
</gene>
<dbReference type="Pfam" id="PF13561">
    <property type="entry name" value="adh_short_C2"/>
    <property type="match status" value="1"/>
</dbReference>
<organism evidence="3 4">
    <name type="scientific">Sphingomonas immobilis</name>
    <dbReference type="NCBI Taxonomy" id="3063997"/>
    <lineage>
        <taxon>Bacteria</taxon>
        <taxon>Pseudomonadati</taxon>
        <taxon>Pseudomonadota</taxon>
        <taxon>Alphaproteobacteria</taxon>
        <taxon>Sphingomonadales</taxon>
        <taxon>Sphingomonadaceae</taxon>
        <taxon>Sphingomonas</taxon>
    </lineage>
</organism>
<dbReference type="PRINTS" id="PR00081">
    <property type="entry name" value="GDHRDH"/>
</dbReference>
<proteinExistence type="inferred from homology"/>
<evidence type="ECO:0000256" key="1">
    <source>
        <dbReference type="ARBA" id="ARBA00006484"/>
    </source>
</evidence>
<dbReference type="InterPro" id="IPR036291">
    <property type="entry name" value="NAD(P)-bd_dom_sf"/>
</dbReference>
<evidence type="ECO:0000313" key="4">
    <source>
        <dbReference type="Proteomes" id="UP001176468"/>
    </source>
</evidence>
<dbReference type="Proteomes" id="UP001176468">
    <property type="component" value="Unassembled WGS sequence"/>
</dbReference>
<comment type="caution">
    <text evidence="3">The sequence shown here is derived from an EMBL/GenBank/DDBJ whole genome shotgun (WGS) entry which is preliminary data.</text>
</comment>